<evidence type="ECO:0000259" key="2">
    <source>
        <dbReference type="Pfam" id="PF02737"/>
    </source>
</evidence>
<name>A0A938XSR8_9FIRM</name>
<gene>
    <name evidence="3" type="ORF">JOC47_001676</name>
</gene>
<organism evidence="3 4">
    <name type="scientific">Halanaerobacter jeridensis</name>
    <dbReference type="NCBI Taxonomy" id="706427"/>
    <lineage>
        <taxon>Bacteria</taxon>
        <taxon>Bacillati</taxon>
        <taxon>Bacillota</taxon>
        <taxon>Clostridia</taxon>
        <taxon>Halanaerobiales</taxon>
        <taxon>Halobacteroidaceae</taxon>
        <taxon>Halanaerobacter</taxon>
    </lineage>
</organism>
<dbReference type="GO" id="GO:0070403">
    <property type="term" value="F:NAD+ binding"/>
    <property type="evidence" value="ECO:0007669"/>
    <property type="project" value="InterPro"/>
</dbReference>
<dbReference type="Gene3D" id="3.40.50.720">
    <property type="entry name" value="NAD(P)-binding Rossmann-like Domain"/>
    <property type="match status" value="1"/>
</dbReference>
<dbReference type="AlphaFoldDB" id="A0A938XSR8"/>
<dbReference type="Proteomes" id="UP000774000">
    <property type="component" value="Unassembled WGS sequence"/>
</dbReference>
<dbReference type="PANTHER" id="PTHR48075">
    <property type="entry name" value="3-HYDROXYACYL-COA DEHYDROGENASE FAMILY PROTEIN"/>
    <property type="match status" value="1"/>
</dbReference>
<keyword evidence="4" id="KW-1185">Reference proteome</keyword>
<evidence type="ECO:0000313" key="3">
    <source>
        <dbReference type="EMBL" id="MBM7556825.1"/>
    </source>
</evidence>
<evidence type="ECO:0000313" key="4">
    <source>
        <dbReference type="Proteomes" id="UP000774000"/>
    </source>
</evidence>
<dbReference type="InterPro" id="IPR036291">
    <property type="entry name" value="NAD(P)-bd_dom_sf"/>
</dbReference>
<dbReference type="GO" id="GO:0006631">
    <property type="term" value="P:fatty acid metabolic process"/>
    <property type="evidence" value="ECO:0007669"/>
    <property type="project" value="InterPro"/>
</dbReference>
<dbReference type="EMBL" id="JAFBDQ010000007">
    <property type="protein sequence ID" value="MBM7556825.1"/>
    <property type="molecule type" value="Genomic_DNA"/>
</dbReference>
<dbReference type="PANTHER" id="PTHR48075:SF5">
    <property type="entry name" value="3-HYDROXYBUTYRYL-COA DEHYDROGENASE"/>
    <property type="match status" value="1"/>
</dbReference>
<feature type="domain" description="3-hydroxyacyl-CoA dehydrogenase NAD binding" evidence="2">
    <location>
        <begin position="3"/>
        <end position="59"/>
    </location>
</feature>
<reference evidence="3" key="1">
    <citation type="submission" date="2021-01" db="EMBL/GenBank/DDBJ databases">
        <title>Genomic Encyclopedia of Type Strains, Phase IV (KMG-IV): sequencing the most valuable type-strain genomes for metagenomic binning, comparative biology and taxonomic classification.</title>
        <authorList>
            <person name="Goeker M."/>
        </authorList>
    </citation>
    <scope>NUCLEOTIDE SEQUENCE</scope>
    <source>
        <strain evidence="3">DSM 23230</strain>
    </source>
</reference>
<evidence type="ECO:0000256" key="1">
    <source>
        <dbReference type="ARBA" id="ARBA00009463"/>
    </source>
</evidence>
<comment type="caution">
    <text evidence="3">The sequence shown here is derived from an EMBL/GenBank/DDBJ whole genome shotgun (WGS) entry which is preliminary data.</text>
</comment>
<dbReference type="Pfam" id="PF02737">
    <property type="entry name" value="3HCDH_N"/>
    <property type="match status" value="1"/>
</dbReference>
<sequence length="61" mass="6862">MEKIAVLGAGTMGAGIAQLIAQSGYEVYLRDIKEDYVEEGLEKIKNSLDYLVEKEKLEQRN</sequence>
<accession>A0A938XSR8</accession>
<dbReference type="RefSeq" id="WP_204701600.1">
    <property type="nucleotide sequence ID" value="NZ_JAFBDQ010000007.1"/>
</dbReference>
<dbReference type="GO" id="GO:0016491">
    <property type="term" value="F:oxidoreductase activity"/>
    <property type="evidence" value="ECO:0007669"/>
    <property type="project" value="TreeGrafter"/>
</dbReference>
<dbReference type="SUPFAM" id="SSF51735">
    <property type="entry name" value="NAD(P)-binding Rossmann-fold domains"/>
    <property type="match status" value="1"/>
</dbReference>
<dbReference type="InterPro" id="IPR006176">
    <property type="entry name" value="3-OHacyl-CoA_DH_NAD-bd"/>
</dbReference>
<comment type="similarity">
    <text evidence="1">Belongs to the 3-hydroxyacyl-CoA dehydrogenase family.</text>
</comment>
<proteinExistence type="inferred from homology"/>
<protein>
    <submittedName>
        <fullName evidence="3">3-hydroxyacyl-CoA dehydrogenase</fullName>
    </submittedName>
</protein>